<evidence type="ECO:0000256" key="1">
    <source>
        <dbReference type="ARBA" id="ARBA00022729"/>
    </source>
</evidence>
<name>A0AAW1LC87_POPJA</name>
<comment type="caution">
    <text evidence="3">The sequence shown here is derived from an EMBL/GenBank/DDBJ whole genome shotgun (WGS) entry which is preliminary data.</text>
</comment>
<accession>A0AAW1LC87</accession>
<dbReference type="InterPro" id="IPR009039">
    <property type="entry name" value="EAR"/>
</dbReference>
<dbReference type="EMBL" id="JASPKY010000126">
    <property type="protein sequence ID" value="KAK9731808.1"/>
    <property type="molecule type" value="Genomic_DNA"/>
</dbReference>
<keyword evidence="2" id="KW-0677">Repeat</keyword>
<keyword evidence="4" id="KW-1185">Reference proteome</keyword>
<evidence type="ECO:0000313" key="3">
    <source>
        <dbReference type="EMBL" id="KAK9731808.1"/>
    </source>
</evidence>
<dbReference type="Proteomes" id="UP001458880">
    <property type="component" value="Unassembled WGS sequence"/>
</dbReference>
<proteinExistence type="predicted"/>
<keyword evidence="1" id="KW-0732">Signal</keyword>
<gene>
    <name evidence="3" type="ORF">QE152_g13335</name>
</gene>
<dbReference type="GO" id="GO:0007165">
    <property type="term" value="P:signal transduction"/>
    <property type="evidence" value="ECO:0007669"/>
    <property type="project" value="TreeGrafter"/>
</dbReference>
<organism evidence="3 4">
    <name type="scientific">Popillia japonica</name>
    <name type="common">Japanese beetle</name>
    <dbReference type="NCBI Taxonomy" id="7064"/>
    <lineage>
        <taxon>Eukaryota</taxon>
        <taxon>Metazoa</taxon>
        <taxon>Ecdysozoa</taxon>
        <taxon>Arthropoda</taxon>
        <taxon>Hexapoda</taxon>
        <taxon>Insecta</taxon>
        <taxon>Pterygota</taxon>
        <taxon>Neoptera</taxon>
        <taxon>Endopterygota</taxon>
        <taxon>Coleoptera</taxon>
        <taxon>Polyphaga</taxon>
        <taxon>Scarabaeiformia</taxon>
        <taxon>Scarabaeidae</taxon>
        <taxon>Rutelinae</taxon>
        <taxon>Popillia</taxon>
    </lineage>
</organism>
<dbReference type="AlphaFoldDB" id="A0AAW1LC87"/>
<evidence type="ECO:0000256" key="2">
    <source>
        <dbReference type="ARBA" id="ARBA00022737"/>
    </source>
</evidence>
<evidence type="ECO:0000313" key="4">
    <source>
        <dbReference type="Proteomes" id="UP001458880"/>
    </source>
</evidence>
<reference evidence="3 4" key="1">
    <citation type="journal article" date="2024" name="BMC Genomics">
        <title>De novo assembly and annotation of Popillia japonica's genome with initial clues to its potential as an invasive pest.</title>
        <authorList>
            <person name="Cucini C."/>
            <person name="Boschi S."/>
            <person name="Funari R."/>
            <person name="Cardaioli E."/>
            <person name="Iannotti N."/>
            <person name="Marturano G."/>
            <person name="Paoli F."/>
            <person name="Bruttini M."/>
            <person name="Carapelli A."/>
            <person name="Frati F."/>
            <person name="Nardi F."/>
        </authorList>
    </citation>
    <scope>NUCLEOTIDE SEQUENCE [LARGE SCALE GENOMIC DNA]</scope>
    <source>
        <strain evidence="3">DMR45628</strain>
    </source>
</reference>
<dbReference type="PANTHER" id="PTHR15261">
    <property type="entry name" value="THROMBOSPONDIN-TYPE LAMININ G DOMAIN AND EAR REPEAT-CONTAINING"/>
    <property type="match status" value="1"/>
</dbReference>
<sequence length="776" mass="89105">MILSNEINGYNFDDIVENTVKANESFHFDDVTFKEQVNSLKPITLLGDIPGLDLENVITSAPEEQVLSNVTFNNDVEVTGNVVFAGLVNGMNYTDNDVEVTGNVVFAGLVNGMNYTDLCSFSHPYDAEPPKNLIITENTSFLNGPSVVQFQNMSLDELYEDVWLANREMNIEGHIEFETINFENNVTVLGLVDHVNLTWLTSNYFSKTKYQEIPAHLDFTEGINFLNGVSASEMQLKGLVSGLNITEFLRTTILNDVEQIFDDTIDADSCTIQNLDDWIHRAVLKYGGIARGKCIFHRETDFSKGIGVVTKVNGITFNKNNIMMKKERQLVAGKKIIQSNIIGKFQDIILNGTLNGVEIMKLFQNQADKNLTNLITTEDLNNYYENYGQLLNVANKIKESLNRKYYENYGQLLNVANKIKESLNHRAFSLDHYNDIQYFENVFDVFHLVYQGEPHLLMVNDLRNKIELYRWNDLEQKFENRLEPISLENLGTITYLSILNTAKEQYIYFEHRPTQNSGDFVGTFTVLNDTNVVMKKLSTNGTRFIHSTLLLDKLQTCFIFTYISDRHIDIYCESDSEEWISIHQQLDTYTTLELVTFTIGPIIYIVTVEDKNEDHQNCILLWKFDINTRLFNKHQTLYIMAPTSVSVATYNNIQYLAISSSCLEDAQYKGSIEIYRFNTSVENFVHWGSLLVETPKQLQFVILPSNEFIFYILTANYINPLQIYIYEGVSGFKQNHLFGTTLSSVNKIKNFNIHNENFLLAWNQKGVILLQAYFRV</sequence>
<protein>
    <submittedName>
        <fullName evidence="3">Uncharacterized protein</fullName>
    </submittedName>
</protein>
<dbReference type="PANTHER" id="PTHR15261:SF4">
    <property type="entry name" value="THROMBOSPONDIN-TYPE LAMININ G DOMAIN AND EAR REPEAT-CONTAINING PROTEIN"/>
    <property type="match status" value="1"/>
</dbReference>
<dbReference type="PROSITE" id="PS50912">
    <property type="entry name" value="EAR"/>
    <property type="match status" value="1"/>
</dbReference>